<comment type="caution">
    <text evidence="2">The sequence shown here is derived from an EMBL/GenBank/DDBJ whole genome shotgun (WGS) entry which is preliminary data.</text>
</comment>
<name>A0ABR2IUF2_9PEZI</name>
<sequence length="408" mass="46209">MSFPVAPDFKATPGVPLIDDKTSAIMRTLSWGYMSKLRRDVIDRARQQTYWNFSIDDDTSMAFDYTAQMALQRMPPKLIAGILLGTTAFQANLPPDHPLFLGPDLCPGDAPNIYVATIVVKGRKGAWLNGNELNQLLKKLELYHEALEDYEARKGKANPAALTDHQMKLIKFVNRIDGYYFSTASDAPVYYVSNRIKEFMDGLSPLTKFPTDYNTPLIQAPCYVGVASNAAFNTGDPKVPTRKNWLWWLTMSCMWDMHLEPAIAKVKVTGAWQSQNFSSSEMVVGALAGTVLKDANYNLFKNRARSKLWEPSTYRPKGYDLEGQLQRARYKWNEASKLISVANEQQAERAVEIKERAKEVNNLEKLLGKLQETMKGDAGEQEIMKVEILKARMENAIEGLQKWLHREP</sequence>
<reference evidence="2 3" key="1">
    <citation type="journal article" date="2024" name="IMA Fungus">
        <title>Apiospora arundinis, a panoply of carbohydrate-active enzymes and secondary metabolites.</title>
        <authorList>
            <person name="Sorensen T."/>
            <person name="Petersen C."/>
            <person name="Muurmann A.T."/>
            <person name="Christiansen J.V."/>
            <person name="Brundto M.L."/>
            <person name="Overgaard C.K."/>
            <person name="Boysen A.T."/>
            <person name="Wollenberg R.D."/>
            <person name="Larsen T.O."/>
            <person name="Sorensen J.L."/>
            <person name="Nielsen K.L."/>
            <person name="Sondergaard T.E."/>
        </authorList>
    </citation>
    <scope>NUCLEOTIDE SEQUENCE [LARGE SCALE GENOMIC DNA]</scope>
    <source>
        <strain evidence="2 3">AAU 773</strain>
    </source>
</reference>
<accession>A0ABR2IUF2</accession>
<dbReference type="EMBL" id="JAPCWZ010000004">
    <property type="protein sequence ID" value="KAK8868453.1"/>
    <property type="molecule type" value="Genomic_DNA"/>
</dbReference>
<keyword evidence="3" id="KW-1185">Reference proteome</keyword>
<organism evidence="2 3">
    <name type="scientific">Apiospora arundinis</name>
    <dbReference type="NCBI Taxonomy" id="335852"/>
    <lineage>
        <taxon>Eukaryota</taxon>
        <taxon>Fungi</taxon>
        <taxon>Dikarya</taxon>
        <taxon>Ascomycota</taxon>
        <taxon>Pezizomycotina</taxon>
        <taxon>Sordariomycetes</taxon>
        <taxon>Xylariomycetidae</taxon>
        <taxon>Amphisphaeriales</taxon>
        <taxon>Apiosporaceae</taxon>
        <taxon>Apiospora</taxon>
    </lineage>
</organism>
<evidence type="ECO:0000313" key="3">
    <source>
        <dbReference type="Proteomes" id="UP001390339"/>
    </source>
</evidence>
<evidence type="ECO:0000256" key="1">
    <source>
        <dbReference type="SAM" id="Coils"/>
    </source>
</evidence>
<gene>
    <name evidence="2" type="ORF">PGQ11_007031</name>
</gene>
<keyword evidence="1" id="KW-0175">Coiled coil</keyword>
<protein>
    <submittedName>
        <fullName evidence="2">Uncharacterized protein</fullName>
    </submittedName>
</protein>
<dbReference type="Proteomes" id="UP001390339">
    <property type="component" value="Unassembled WGS sequence"/>
</dbReference>
<feature type="coiled-coil region" evidence="1">
    <location>
        <begin position="343"/>
        <end position="373"/>
    </location>
</feature>
<proteinExistence type="predicted"/>
<evidence type="ECO:0000313" key="2">
    <source>
        <dbReference type="EMBL" id="KAK8868453.1"/>
    </source>
</evidence>